<name>A0AAE0V3K1_9TELE</name>
<gene>
    <name evidence="2" type="ORF">QTP70_035226</name>
</gene>
<accession>A0AAE0V3K1</accession>
<feature type="non-terminal residue" evidence="2">
    <location>
        <position position="112"/>
    </location>
</feature>
<keyword evidence="3" id="KW-1185">Reference proteome</keyword>
<protein>
    <submittedName>
        <fullName evidence="2">Uncharacterized protein</fullName>
    </submittedName>
</protein>
<reference evidence="2" key="1">
    <citation type="submission" date="2023-06" db="EMBL/GenBank/DDBJ databases">
        <title>Male Hemibagrus guttatus genome.</title>
        <authorList>
            <person name="Bian C."/>
        </authorList>
    </citation>
    <scope>NUCLEOTIDE SEQUENCE</scope>
    <source>
        <strain evidence="2">Male_cb2023</strain>
        <tissue evidence="2">Muscle</tissue>
    </source>
</reference>
<comment type="caution">
    <text evidence="2">The sequence shown here is derived from an EMBL/GenBank/DDBJ whole genome shotgun (WGS) entry which is preliminary data.</text>
</comment>
<dbReference type="AlphaFoldDB" id="A0AAE0V3K1"/>
<dbReference type="Proteomes" id="UP001274896">
    <property type="component" value="Unassembled WGS sequence"/>
</dbReference>
<evidence type="ECO:0000313" key="3">
    <source>
        <dbReference type="Proteomes" id="UP001274896"/>
    </source>
</evidence>
<evidence type="ECO:0000313" key="2">
    <source>
        <dbReference type="EMBL" id="KAK3538329.1"/>
    </source>
</evidence>
<feature type="compositionally biased region" description="Basic and acidic residues" evidence="1">
    <location>
        <begin position="40"/>
        <end position="61"/>
    </location>
</feature>
<dbReference type="EMBL" id="JAUCMX010000008">
    <property type="protein sequence ID" value="KAK3538329.1"/>
    <property type="molecule type" value="Genomic_DNA"/>
</dbReference>
<evidence type="ECO:0000256" key="1">
    <source>
        <dbReference type="SAM" id="MobiDB-lite"/>
    </source>
</evidence>
<feature type="region of interest" description="Disordered" evidence="1">
    <location>
        <begin position="31"/>
        <end position="61"/>
    </location>
</feature>
<proteinExistence type="predicted"/>
<organism evidence="2 3">
    <name type="scientific">Hemibagrus guttatus</name>
    <dbReference type="NCBI Taxonomy" id="175788"/>
    <lineage>
        <taxon>Eukaryota</taxon>
        <taxon>Metazoa</taxon>
        <taxon>Chordata</taxon>
        <taxon>Craniata</taxon>
        <taxon>Vertebrata</taxon>
        <taxon>Euteleostomi</taxon>
        <taxon>Actinopterygii</taxon>
        <taxon>Neopterygii</taxon>
        <taxon>Teleostei</taxon>
        <taxon>Ostariophysi</taxon>
        <taxon>Siluriformes</taxon>
        <taxon>Bagridae</taxon>
        <taxon>Hemibagrus</taxon>
    </lineage>
</organism>
<sequence>DTPWTECQPITGHTHTLSFTHYRQVRDANQPTMHVFGPGKKLEYPEETRGEHANSAHTWQRRESKPQFWRCEANVLATMPPWSKTQSSVNLFNKLTSDLQYGFVQCNPVSVP</sequence>